<feature type="compositionally biased region" description="Basic and acidic residues" evidence="1">
    <location>
        <begin position="244"/>
        <end position="255"/>
    </location>
</feature>
<dbReference type="Proteomes" id="UP000801428">
    <property type="component" value="Unassembled WGS sequence"/>
</dbReference>
<gene>
    <name evidence="3" type="ORF">E8E13_009347</name>
</gene>
<sequence length="315" mass="35364">MAIIPAVPGLEVTIEVDNVALPEHQYDDQDAGPIITDSIITYLEVASGSEFSVRWLLKESFEATRATYASVMLDGSYIHAPLRETGDLDGHRGYKYAMAMSEEAGEVFTQKFRFSEIDIDEQPRSMEGIKQQLENIGTINVYLYYVVAETERFNPNVPRSNLSQLDPLNEKISQKCAPTRGDVLTHQASLTVPQLMRSSAFHDVETEPEPFASYTFFYRSTRALKSLGIIPRTPSPSRSPTAEPKAESDLRDPEAMTREELIAALSRFRDQDESHVRVKREREDCSDAAGGGQCDEVVWMGTRPAKKRVHVVLDE</sequence>
<dbReference type="InterPro" id="IPR057678">
    <property type="entry name" value="DUF7918"/>
</dbReference>
<comment type="caution">
    <text evidence="3">The sequence shown here is derived from an EMBL/GenBank/DDBJ whole genome shotgun (WGS) entry which is preliminary data.</text>
</comment>
<evidence type="ECO:0000259" key="2">
    <source>
        <dbReference type="Pfam" id="PF25534"/>
    </source>
</evidence>
<keyword evidence="4" id="KW-1185">Reference proteome</keyword>
<evidence type="ECO:0000313" key="3">
    <source>
        <dbReference type="EMBL" id="KAF3007690.1"/>
    </source>
</evidence>
<name>A0A9P4WE52_CURKU</name>
<accession>A0A9P4WE52</accession>
<proteinExistence type="predicted"/>
<dbReference type="AlphaFoldDB" id="A0A9P4WE52"/>
<dbReference type="PANTHER" id="PTHR36223:SF1">
    <property type="entry name" value="TRANSCRIPTION ELONGATION FACTOR EAF N-TERMINAL DOMAIN-CONTAINING PROTEIN"/>
    <property type="match status" value="1"/>
</dbReference>
<evidence type="ECO:0000256" key="1">
    <source>
        <dbReference type="SAM" id="MobiDB-lite"/>
    </source>
</evidence>
<dbReference type="OrthoDB" id="3364132at2759"/>
<feature type="region of interest" description="Disordered" evidence="1">
    <location>
        <begin position="229"/>
        <end position="255"/>
    </location>
</feature>
<feature type="domain" description="DUF7918" evidence="2">
    <location>
        <begin position="9"/>
        <end position="233"/>
    </location>
</feature>
<dbReference type="Pfam" id="PF25534">
    <property type="entry name" value="DUF7918"/>
    <property type="match status" value="1"/>
</dbReference>
<evidence type="ECO:0000313" key="4">
    <source>
        <dbReference type="Proteomes" id="UP000801428"/>
    </source>
</evidence>
<dbReference type="EMBL" id="SWKU01000004">
    <property type="protein sequence ID" value="KAF3007690.1"/>
    <property type="molecule type" value="Genomic_DNA"/>
</dbReference>
<dbReference type="PANTHER" id="PTHR36223">
    <property type="entry name" value="BETA-LACTAMASE-TYPE TRANSPEPTIDASE FOLD DOMAIN CONTAINING PROTEIN"/>
    <property type="match status" value="1"/>
</dbReference>
<organism evidence="3 4">
    <name type="scientific">Curvularia kusanoi</name>
    <name type="common">Cochliobolus kusanoi</name>
    <dbReference type="NCBI Taxonomy" id="90978"/>
    <lineage>
        <taxon>Eukaryota</taxon>
        <taxon>Fungi</taxon>
        <taxon>Dikarya</taxon>
        <taxon>Ascomycota</taxon>
        <taxon>Pezizomycotina</taxon>
        <taxon>Dothideomycetes</taxon>
        <taxon>Pleosporomycetidae</taxon>
        <taxon>Pleosporales</taxon>
        <taxon>Pleosporineae</taxon>
        <taxon>Pleosporaceae</taxon>
        <taxon>Curvularia</taxon>
    </lineage>
</organism>
<reference evidence="3" key="1">
    <citation type="submission" date="2019-04" db="EMBL/GenBank/DDBJ databases">
        <title>Sequencing of skin fungus with MAO and IRED activity.</title>
        <authorList>
            <person name="Marsaioli A.J."/>
            <person name="Bonatto J.M.C."/>
            <person name="Reis Junior O."/>
        </authorList>
    </citation>
    <scope>NUCLEOTIDE SEQUENCE</scope>
    <source>
        <strain evidence="3">30M1</strain>
    </source>
</reference>
<feature type="compositionally biased region" description="Low complexity" evidence="1">
    <location>
        <begin position="231"/>
        <end position="241"/>
    </location>
</feature>
<protein>
    <recommendedName>
        <fullName evidence="2">DUF7918 domain-containing protein</fullName>
    </recommendedName>
</protein>